<keyword evidence="2" id="KW-1185">Reference proteome</keyword>
<dbReference type="AlphaFoldDB" id="A0AAV7PUT0"/>
<evidence type="ECO:0000313" key="2">
    <source>
        <dbReference type="Proteomes" id="UP001066276"/>
    </source>
</evidence>
<evidence type="ECO:0000313" key="1">
    <source>
        <dbReference type="EMBL" id="KAJ1131978.1"/>
    </source>
</evidence>
<dbReference type="Proteomes" id="UP001066276">
    <property type="component" value="Chromosome 7"/>
</dbReference>
<gene>
    <name evidence="1" type="ORF">NDU88_010308</name>
</gene>
<proteinExistence type="predicted"/>
<protein>
    <submittedName>
        <fullName evidence="1">Uncharacterized protein</fullName>
    </submittedName>
</protein>
<reference evidence="1" key="1">
    <citation type="journal article" date="2022" name="bioRxiv">
        <title>Sequencing and chromosome-scale assembly of the giantPleurodeles waltlgenome.</title>
        <authorList>
            <person name="Brown T."/>
            <person name="Elewa A."/>
            <person name="Iarovenko S."/>
            <person name="Subramanian E."/>
            <person name="Araus A.J."/>
            <person name="Petzold A."/>
            <person name="Susuki M."/>
            <person name="Suzuki K.-i.T."/>
            <person name="Hayashi T."/>
            <person name="Toyoda A."/>
            <person name="Oliveira C."/>
            <person name="Osipova E."/>
            <person name="Leigh N.D."/>
            <person name="Simon A."/>
            <person name="Yun M.H."/>
        </authorList>
    </citation>
    <scope>NUCLEOTIDE SEQUENCE</scope>
    <source>
        <strain evidence="1">20211129_DDA</strain>
        <tissue evidence="1">Liver</tissue>
    </source>
</reference>
<sequence length="84" mass="9401">METQVFRTVGWRLFLQGNRKNKNTGAHKKVFRTVGWCLFLQGNRKNKNTGAHKKVSGFVGPRFCLVGERAGVGKESGGFMSEQV</sequence>
<dbReference type="EMBL" id="JANPWB010000011">
    <property type="protein sequence ID" value="KAJ1131978.1"/>
    <property type="molecule type" value="Genomic_DNA"/>
</dbReference>
<comment type="caution">
    <text evidence="1">The sequence shown here is derived from an EMBL/GenBank/DDBJ whole genome shotgun (WGS) entry which is preliminary data.</text>
</comment>
<organism evidence="1 2">
    <name type="scientific">Pleurodeles waltl</name>
    <name type="common">Iberian ribbed newt</name>
    <dbReference type="NCBI Taxonomy" id="8319"/>
    <lineage>
        <taxon>Eukaryota</taxon>
        <taxon>Metazoa</taxon>
        <taxon>Chordata</taxon>
        <taxon>Craniata</taxon>
        <taxon>Vertebrata</taxon>
        <taxon>Euteleostomi</taxon>
        <taxon>Amphibia</taxon>
        <taxon>Batrachia</taxon>
        <taxon>Caudata</taxon>
        <taxon>Salamandroidea</taxon>
        <taxon>Salamandridae</taxon>
        <taxon>Pleurodelinae</taxon>
        <taxon>Pleurodeles</taxon>
    </lineage>
</organism>
<name>A0AAV7PUT0_PLEWA</name>
<accession>A0AAV7PUT0</accession>